<dbReference type="InterPro" id="IPR019775">
    <property type="entry name" value="WD40_repeat_CS"/>
</dbReference>
<dbReference type="PANTHER" id="PTHR19848">
    <property type="entry name" value="WD40 REPEAT PROTEIN"/>
    <property type="match status" value="1"/>
</dbReference>
<name>X1VLS0_9ZZZZ</name>
<dbReference type="SUPFAM" id="SSF50978">
    <property type="entry name" value="WD40 repeat-like"/>
    <property type="match status" value="1"/>
</dbReference>
<dbReference type="Pfam" id="PF00400">
    <property type="entry name" value="WD40"/>
    <property type="match status" value="4"/>
</dbReference>
<dbReference type="InterPro" id="IPR036322">
    <property type="entry name" value="WD40_repeat_dom_sf"/>
</dbReference>
<evidence type="ECO:0000256" key="1">
    <source>
        <dbReference type="ARBA" id="ARBA00022574"/>
    </source>
</evidence>
<protein>
    <submittedName>
        <fullName evidence="4">Uncharacterized protein</fullName>
    </submittedName>
</protein>
<dbReference type="InterPro" id="IPR015943">
    <property type="entry name" value="WD40/YVTN_repeat-like_dom_sf"/>
</dbReference>
<feature type="non-terminal residue" evidence="4">
    <location>
        <position position="246"/>
    </location>
</feature>
<reference evidence="4" key="1">
    <citation type="journal article" date="2014" name="Front. Microbiol.">
        <title>High frequency of phylogenetically diverse reductive dehalogenase-homologous genes in deep subseafloor sedimentary metagenomes.</title>
        <authorList>
            <person name="Kawai M."/>
            <person name="Futagami T."/>
            <person name="Toyoda A."/>
            <person name="Takaki Y."/>
            <person name="Nishi S."/>
            <person name="Hori S."/>
            <person name="Arai W."/>
            <person name="Tsubouchi T."/>
            <person name="Morono Y."/>
            <person name="Uchiyama I."/>
            <person name="Ito T."/>
            <person name="Fujiyama A."/>
            <person name="Inagaki F."/>
            <person name="Takami H."/>
        </authorList>
    </citation>
    <scope>NUCLEOTIDE SEQUENCE</scope>
    <source>
        <strain evidence="4">Expedition CK06-06</strain>
    </source>
</reference>
<dbReference type="PROSITE" id="PS50294">
    <property type="entry name" value="WD_REPEATS_REGION"/>
    <property type="match status" value="3"/>
</dbReference>
<evidence type="ECO:0000256" key="2">
    <source>
        <dbReference type="ARBA" id="ARBA00022737"/>
    </source>
</evidence>
<dbReference type="EMBL" id="BARW01026788">
    <property type="protein sequence ID" value="GAJ09300.1"/>
    <property type="molecule type" value="Genomic_DNA"/>
</dbReference>
<sequence length="246" mass="27033">MYFRAEKALNVAQEALNKEAIARSRAEQAEKAAKEKSEELRRTLYVNSIQLADAKYGEANIRRVRALLESCPNDLRGWEWYRLNHVSDQASITLNVREGRPSASFSPDGKRIVSGSVEGTIKLWDASTGRELMALRGHSAGVGSPAFSPDGKLIVSGSADKTVKVWDARSGKELMTLSGHSDLVTSVAFSPDGKRIISGSWDKTIKIWDAVSGRELLTLRGHESQVLSVAFSPDGKRIISCCLWDK</sequence>
<proteinExistence type="predicted"/>
<feature type="coiled-coil region" evidence="3">
    <location>
        <begin position="12"/>
        <end position="43"/>
    </location>
</feature>
<accession>X1VLS0</accession>
<dbReference type="PRINTS" id="PR00320">
    <property type="entry name" value="GPROTEINBRPT"/>
</dbReference>
<keyword evidence="1" id="KW-0853">WD repeat</keyword>
<dbReference type="PROSITE" id="PS50082">
    <property type="entry name" value="WD_REPEATS_2"/>
    <property type="match status" value="3"/>
</dbReference>
<gene>
    <name evidence="4" type="ORF">S12H4_43616</name>
</gene>
<dbReference type="AlphaFoldDB" id="X1VLS0"/>
<dbReference type="PROSITE" id="PS00678">
    <property type="entry name" value="WD_REPEATS_1"/>
    <property type="match status" value="1"/>
</dbReference>
<comment type="caution">
    <text evidence="4">The sequence shown here is derived from an EMBL/GenBank/DDBJ whole genome shotgun (WGS) entry which is preliminary data.</text>
</comment>
<dbReference type="CDD" id="cd00200">
    <property type="entry name" value="WD40"/>
    <property type="match status" value="1"/>
</dbReference>
<keyword evidence="2" id="KW-0677">Repeat</keyword>
<dbReference type="InterPro" id="IPR001680">
    <property type="entry name" value="WD40_rpt"/>
</dbReference>
<dbReference type="PANTHER" id="PTHR19848:SF8">
    <property type="entry name" value="F-BOX AND WD REPEAT DOMAIN CONTAINING 7"/>
    <property type="match status" value="1"/>
</dbReference>
<dbReference type="Gene3D" id="2.130.10.10">
    <property type="entry name" value="YVTN repeat-like/Quinoprotein amine dehydrogenase"/>
    <property type="match status" value="2"/>
</dbReference>
<keyword evidence="3" id="KW-0175">Coiled coil</keyword>
<evidence type="ECO:0000256" key="3">
    <source>
        <dbReference type="SAM" id="Coils"/>
    </source>
</evidence>
<organism evidence="4">
    <name type="scientific">marine sediment metagenome</name>
    <dbReference type="NCBI Taxonomy" id="412755"/>
    <lineage>
        <taxon>unclassified sequences</taxon>
        <taxon>metagenomes</taxon>
        <taxon>ecological metagenomes</taxon>
    </lineage>
</organism>
<evidence type="ECO:0000313" key="4">
    <source>
        <dbReference type="EMBL" id="GAJ09300.1"/>
    </source>
</evidence>
<dbReference type="InterPro" id="IPR020472">
    <property type="entry name" value="WD40_PAC1"/>
</dbReference>
<dbReference type="SMART" id="SM00320">
    <property type="entry name" value="WD40"/>
    <property type="match status" value="4"/>
</dbReference>